<dbReference type="InterPro" id="IPR005235">
    <property type="entry name" value="YmdB-like"/>
</dbReference>
<proteinExistence type="predicted"/>
<evidence type="ECO:0000313" key="4">
    <source>
        <dbReference type="Proteomes" id="UP000886749"/>
    </source>
</evidence>
<feature type="binding site" evidence="2">
    <location>
        <position position="8"/>
    </location>
    <ligand>
        <name>Fe cation</name>
        <dbReference type="ChEBI" id="CHEBI:24875"/>
        <label>1</label>
    </ligand>
</feature>
<dbReference type="NCBIfam" id="TIGR00282">
    <property type="entry name" value="TIGR00282 family metallophosphoesterase"/>
    <property type="match status" value="1"/>
</dbReference>
<dbReference type="AlphaFoldDB" id="A0A9D1AKS0"/>
<dbReference type="PANTHER" id="PTHR36303">
    <property type="entry name" value="2',3'-CYCLIC-NUCLEOTIDE 2'-PHOSPHODIESTERASE"/>
    <property type="match status" value="1"/>
</dbReference>
<accession>A0A9D1AKS0</accession>
<feature type="binding site" evidence="2">
    <location>
        <position position="40"/>
    </location>
    <ligand>
        <name>Fe cation</name>
        <dbReference type="ChEBI" id="CHEBI:24875"/>
        <label>1</label>
    </ligand>
</feature>
<feature type="binding site" evidence="2">
    <location>
        <position position="39"/>
    </location>
    <ligand>
        <name>Fe cation</name>
        <dbReference type="ChEBI" id="CHEBI:24875"/>
        <label>1</label>
    </ligand>
</feature>
<evidence type="ECO:0000256" key="1">
    <source>
        <dbReference type="PIRSR" id="PIRSR004789-50"/>
    </source>
</evidence>
<dbReference type="PIRSF" id="PIRSF004789">
    <property type="entry name" value="DR1281"/>
    <property type="match status" value="1"/>
</dbReference>
<reference evidence="3" key="2">
    <citation type="journal article" date="2021" name="PeerJ">
        <title>Extensive microbial diversity within the chicken gut microbiome revealed by metagenomics and culture.</title>
        <authorList>
            <person name="Gilroy R."/>
            <person name="Ravi A."/>
            <person name="Getino M."/>
            <person name="Pursley I."/>
            <person name="Horton D.L."/>
            <person name="Alikhan N.F."/>
            <person name="Baker D."/>
            <person name="Gharbi K."/>
            <person name="Hall N."/>
            <person name="Watson M."/>
            <person name="Adriaenssens E.M."/>
            <person name="Foster-Nyarko E."/>
            <person name="Jarju S."/>
            <person name="Secka A."/>
            <person name="Antonio M."/>
            <person name="Oren A."/>
            <person name="Chaudhuri R.R."/>
            <person name="La Ragione R."/>
            <person name="Hildebrand F."/>
            <person name="Pallen M.J."/>
        </authorList>
    </citation>
    <scope>NUCLEOTIDE SEQUENCE</scope>
    <source>
        <strain evidence="3">CHK184-25365</strain>
    </source>
</reference>
<dbReference type="SUPFAM" id="SSF56300">
    <property type="entry name" value="Metallo-dependent phosphatases"/>
    <property type="match status" value="1"/>
</dbReference>
<sequence>MNILFLGDVVGQPGCQAVRRFLPGFKREHSVDVVIANGENSAIGNGILPQSANHLLDSGVDLLTTGNHVFRRREIYPYLDAHPGQIIRPANYPSSAPGVGYTVYDSGRFQLGVINLMGVVFMEALDNPFHTVDQILPKLKDCNAILVDFHAEATGEKRAMGFYLDGRVTAVIGTHTHVQTADEQILPKGTAYLTDAGMVGPEQSVLGVKPEAVLKRHLTHMPSRFETADGPCRIQGILLNVEAKSGKVNKVTRVNLV</sequence>
<dbReference type="EMBL" id="DVGY01000158">
    <property type="protein sequence ID" value="HIR41556.1"/>
    <property type="molecule type" value="Genomic_DNA"/>
</dbReference>
<dbReference type="InterPro" id="IPR029052">
    <property type="entry name" value="Metallo-depent_PP-like"/>
</dbReference>
<protein>
    <submittedName>
        <fullName evidence="3">TIGR00282 family metallophosphoesterase</fullName>
    </submittedName>
</protein>
<keyword evidence="2" id="KW-0479">Metal-binding</keyword>
<feature type="active site" description="Proton donor" evidence="1">
    <location>
        <position position="68"/>
    </location>
</feature>
<dbReference type="PANTHER" id="PTHR36303:SF1">
    <property type="entry name" value="2',3'-CYCLIC-NUCLEOTIDE 2'-PHOSPHODIESTERASE"/>
    <property type="match status" value="1"/>
</dbReference>
<organism evidence="3 4">
    <name type="scientific">Candidatus Egerieicola pullicola</name>
    <dbReference type="NCBI Taxonomy" id="2840775"/>
    <lineage>
        <taxon>Bacteria</taxon>
        <taxon>Bacillati</taxon>
        <taxon>Bacillota</taxon>
        <taxon>Clostridia</taxon>
        <taxon>Eubacteriales</taxon>
        <taxon>Oscillospiraceae</taxon>
        <taxon>Oscillospiraceae incertae sedis</taxon>
        <taxon>Candidatus Egerieicola</taxon>
    </lineage>
</organism>
<evidence type="ECO:0000313" key="3">
    <source>
        <dbReference type="EMBL" id="HIR41556.1"/>
    </source>
</evidence>
<evidence type="ECO:0000256" key="2">
    <source>
        <dbReference type="PIRSR" id="PIRSR004789-51"/>
    </source>
</evidence>
<reference evidence="3" key="1">
    <citation type="submission" date="2020-10" db="EMBL/GenBank/DDBJ databases">
        <authorList>
            <person name="Gilroy R."/>
        </authorList>
    </citation>
    <scope>NUCLEOTIDE SEQUENCE</scope>
    <source>
        <strain evidence="3">CHK184-25365</strain>
    </source>
</reference>
<comment type="caution">
    <text evidence="3">The sequence shown here is derived from an EMBL/GenBank/DDBJ whole genome shotgun (WGS) entry which is preliminary data.</text>
</comment>
<dbReference type="GO" id="GO:0004113">
    <property type="term" value="F:2',3'-cyclic-nucleotide 3'-phosphodiesterase activity"/>
    <property type="evidence" value="ECO:0007669"/>
    <property type="project" value="TreeGrafter"/>
</dbReference>
<name>A0A9D1AKS0_9FIRM</name>
<gene>
    <name evidence="3" type="ORF">IAB36_07000</name>
</gene>
<feature type="binding site" evidence="2">
    <location>
        <position position="150"/>
    </location>
    <ligand>
        <name>Fe cation</name>
        <dbReference type="ChEBI" id="CHEBI:24875"/>
        <label>2</label>
    </ligand>
</feature>
<feature type="binding site" evidence="2">
    <location>
        <position position="175"/>
    </location>
    <ligand>
        <name>Fe cation</name>
        <dbReference type="ChEBI" id="CHEBI:24875"/>
        <label>2</label>
    </ligand>
</feature>
<dbReference type="GO" id="GO:0046872">
    <property type="term" value="F:metal ion binding"/>
    <property type="evidence" value="ECO:0007669"/>
    <property type="project" value="UniProtKB-KW"/>
</dbReference>
<dbReference type="Pfam" id="PF13277">
    <property type="entry name" value="YmdB"/>
    <property type="match status" value="1"/>
</dbReference>
<dbReference type="Gene3D" id="3.60.21.10">
    <property type="match status" value="1"/>
</dbReference>
<dbReference type="Proteomes" id="UP000886749">
    <property type="component" value="Unassembled WGS sequence"/>
</dbReference>
<dbReference type="CDD" id="cd07382">
    <property type="entry name" value="MPP_DR1281"/>
    <property type="match status" value="1"/>
</dbReference>
<feature type="binding site" evidence="2">
    <location>
        <position position="39"/>
    </location>
    <ligand>
        <name>Fe cation</name>
        <dbReference type="ChEBI" id="CHEBI:24875"/>
        <label>2</label>
    </ligand>
</feature>
<feature type="binding site" evidence="2">
    <location>
        <position position="67"/>
    </location>
    <ligand>
        <name>Fe cation</name>
        <dbReference type="ChEBI" id="CHEBI:24875"/>
        <label>2</label>
    </ligand>
</feature>
<feature type="binding site" evidence="2">
    <location>
        <position position="177"/>
    </location>
    <ligand>
        <name>Fe cation</name>
        <dbReference type="ChEBI" id="CHEBI:24875"/>
        <label>1</label>
    </ligand>
</feature>